<dbReference type="SUPFAM" id="SSF111418">
    <property type="entry name" value="Hormone receptor domain"/>
    <property type="match status" value="1"/>
</dbReference>
<dbReference type="GO" id="GO:0007188">
    <property type="term" value="P:adenylate cyclase-modulating G protein-coupled receptor signaling pathway"/>
    <property type="evidence" value="ECO:0007669"/>
    <property type="project" value="TreeGrafter"/>
</dbReference>
<dbReference type="PROSITE" id="PS50261">
    <property type="entry name" value="G_PROTEIN_RECEP_F2_4"/>
    <property type="match status" value="1"/>
</dbReference>
<dbReference type="OrthoDB" id="16753at2759"/>
<reference evidence="15" key="1">
    <citation type="submission" date="2025-08" db="UniProtKB">
        <authorList>
            <consortium name="RefSeq"/>
        </authorList>
    </citation>
    <scope>IDENTIFICATION</scope>
    <source>
        <tissue evidence="15">Whole organism</tissue>
    </source>
</reference>
<dbReference type="GO" id="GO:0005886">
    <property type="term" value="C:plasma membrane"/>
    <property type="evidence" value="ECO:0007669"/>
    <property type="project" value="UniProtKB-SubCell"/>
</dbReference>
<organism evidence="14 15">
    <name type="scientific">Hyalella azteca</name>
    <name type="common">Amphipod</name>
    <dbReference type="NCBI Taxonomy" id="294128"/>
    <lineage>
        <taxon>Eukaryota</taxon>
        <taxon>Metazoa</taxon>
        <taxon>Ecdysozoa</taxon>
        <taxon>Arthropoda</taxon>
        <taxon>Crustacea</taxon>
        <taxon>Multicrustacea</taxon>
        <taxon>Malacostraca</taxon>
        <taxon>Eumalacostraca</taxon>
        <taxon>Peracarida</taxon>
        <taxon>Amphipoda</taxon>
        <taxon>Senticaudata</taxon>
        <taxon>Talitrida</taxon>
        <taxon>Talitroidea</taxon>
        <taxon>Hyalellidae</taxon>
        <taxon>Hyalella</taxon>
    </lineage>
</organism>
<evidence type="ECO:0000313" key="14">
    <source>
        <dbReference type="Proteomes" id="UP000694843"/>
    </source>
</evidence>
<dbReference type="GeneID" id="108672066"/>
<evidence type="ECO:0000256" key="11">
    <source>
        <dbReference type="SAM" id="Phobius"/>
    </source>
</evidence>
<dbReference type="Pfam" id="PF00002">
    <property type="entry name" value="7tm_2"/>
    <property type="match status" value="1"/>
</dbReference>
<dbReference type="AlphaFoldDB" id="A0A8B7NNB5"/>
<keyword evidence="4 11" id="KW-0812">Transmembrane</keyword>
<dbReference type="RefSeq" id="XP_018015172.1">
    <property type="nucleotide sequence ID" value="XM_018159683.1"/>
</dbReference>
<dbReference type="GO" id="GO:0007166">
    <property type="term" value="P:cell surface receptor signaling pathway"/>
    <property type="evidence" value="ECO:0007669"/>
    <property type="project" value="InterPro"/>
</dbReference>
<evidence type="ECO:0000256" key="8">
    <source>
        <dbReference type="ARBA" id="ARBA00023170"/>
    </source>
</evidence>
<dbReference type="PROSITE" id="PS50227">
    <property type="entry name" value="G_PROTEIN_RECEP_F2_3"/>
    <property type="match status" value="1"/>
</dbReference>
<gene>
    <name evidence="15" type="primary">LOC108672066</name>
</gene>
<dbReference type="SMART" id="SM00008">
    <property type="entry name" value="HormR"/>
    <property type="match status" value="1"/>
</dbReference>
<dbReference type="PANTHER" id="PTHR45620:SF42">
    <property type="entry name" value="G-PROTEIN COUPLED RECEPTOR SEB-2"/>
    <property type="match status" value="1"/>
</dbReference>
<dbReference type="GO" id="GO:0008528">
    <property type="term" value="F:G protein-coupled peptide receptor activity"/>
    <property type="evidence" value="ECO:0007669"/>
    <property type="project" value="TreeGrafter"/>
</dbReference>
<evidence type="ECO:0000256" key="3">
    <source>
        <dbReference type="ARBA" id="ARBA00022475"/>
    </source>
</evidence>
<sequence length="380" mass="43593">MLPPELFALDSSAYCFSIISRDKDWKKAAVSRDFGGTTYTVQALIPQRREVNSTGTVMADVKSAQLRESLATERDRDRWLRCSEAAVRCCQRMLELPPSPAGSNMCPRTWDQLQCWGDTPAASTAYEDCPSYLFSEDTCGASGKKAQKECLADGRWFRHISNNEWTNYTDCDYKKIVAENIKLRMRWHIAVCSLSVAALLPALIIFFSYRQLQVRRITLHKHLFLSLILEAIFNICLRSLQISSPSVISMSPWWCVVLNTVLRYLRQSNYTWFFNEGFYLHRLLASAFAEQRNFLIFYCLGWGLPVLPVTVYVVVRAAVYKSVTGCLILPQEGIEWILMILPFTAIIINVIFFINIIRILVLKLRATSDSRNGNDIRQYK</sequence>
<feature type="transmembrane region" description="Helical" evidence="11">
    <location>
        <begin position="339"/>
        <end position="361"/>
    </location>
</feature>
<keyword evidence="6" id="KW-0297">G-protein coupled receptor</keyword>
<dbReference type="InterPro" id="IPR000832">
    <property type="entry name" value="GPCR_2_secretin-like"/>
</dbReference>
<dbReference type="InterPro" id="IPR017983">
    <property type="entry name" value="GPCR_2_secretin-like_CS"/>
</dbReference>
<feature type="transmembrane region" description="Helical" evidence="11">
    <location>
        <begin position="295"/>
        <end position="319"/>
    </location>
</feature>
<evidence type="ECO:0000256" key="2">
    <source>
        <dbReference type="ARBA" id="ARBA00005314"/>
    </source>
</evidence>
<proteinExistence type="inferred from homology"/>
<comment type="subcellular location">
    <subcellularLocation>
        <location evidence="1">Cell membrane</location>
        <topology evidence="1">Multi-pass membrane protein</topology>
    </subcellularLocation>
</comment>
<dbReference type="InterPro" id="IPR001879">
    <property type="entry name" value="GPCR_2_extracellular_dom"/>
</dbReference>
<dbReference type="Gene3D" id="4.10.1240.10">
    <property type="entry name" value="GPCR, family 2, extracellular hormone receptor domain"/>
    <property type="match status" value="1"/>
</dbReference>
<evidence type="ECO:0000256" key="7">
    <source>
        <dbReference type="ARBA" id="ARBA00023136"/>
    </source>
</evidence>
<evidence type="ECO:0000259" key="13">
    <source>
        <dbReference type="PROSITE" id="PS50261"/>
    </source>
</evidence>
<keyword evidence="9" id="KW-0325">Glycoprotein</keyword>
<keyword evidence="3" id="KW-1003">Cell membrane</keyword>
<evidence type="ECO:0000313" key="15">
    <source>
        <dbReference type="RefSeq" id="XP_018015172.1"/>
    </source>
</evidence>
<dbReference type="Pfam" id="PF02793">
    <property type="entry name" value="HRM"/>
    <property type="match status" value="1"/>
</dbReference>
<evidence type="ECO:0000256" key="10">
    <source>
        <dbReference type="ARBA" id="ARBA00023224"/>
    </source>
</evidence>
<evidence type="ECO:0000256" key="1">
    <source>
        <dbReference type="ARBA" id="ARBA00004651"/>
    </source>
</evidence>
<keyword evidence="5 11" id="KW-1133">Transmembrane helix</keyword>
<name>A0A8B7NNB5_HYAAZ</name>
<feature type="transmembrane region" description="Helical" evidence="11">
    <location>
        <begin position="187"/>
        <end position="209"/>
    </location>
</feature>
<dbReference type="InterPro" id="IPR036445">
    <property type="entry name" value="GPCR_2_extracell_dom_sf"/>
</dbReference>
<keyword evidence="7 11" id="KW-0472">Membrane</keyword>
<dbReference type="InterPro" id="IPR017981">
    <property type="entry name" value="GPCR_2-like_7TM"/>
</dbReference>
<feature type="domain" description="G-protein coupled receptors family 2 profile 1" evidence="12">
    <location>
        <begin position="88"/>
        <end position="175"/>
    </location>
</feature>
<dbReference type="PROSITE" id="PS00649">
    <property type="entry name" value="G_PROTEIN_RECEP_F2_1"/>
    <property type="match status" value="1"/>
</dbReference>
<dbReference type="PRINTS" id="PR00249">
    <property type="entry name" value="GPCRSECRETIN"/>
</dbReference>
<accession>A0A8B7NNB5</accession>
<dbReference type="InterPro" id="IPR050332">
    <property type="entry name" value="GPCR_2"/>
</dbReference>
<dbReference type="OMA" id="AMECCER"/>
<dbReference type="KEGG" id="hazt:108672066"/>
<comment type="similarity">
    <text evidence="2">Belongs to the G-protein coupled receptor 2 family.</text>
</comment>
<evidence type="ECO:0000256" key="5">
    <source>
        <dbReference type="ARBA" id="ARBA00022989"/>
    </source>
</evidence>
<evidence type="ECO:0000256" key="4">
    <source>
        <dbReference type="ARBA" id="ARBA00022692"/>
    </source>
</evidence>
<feature type="domain" description="G-protein coupled receptors family 2 profile 2" evidence="13">
    <location>
        <begin position="184"/>
        <end position="380"/>
    </location>
</feature>
<evidence type="ECO:0000256" key="6">
    <source>
        <dbReference type="ARBA" id="ARBA00023040"/>
    </source>
</evidence>
<keyword evidence="8 15" id="KW-0675">Receptor</keyword>
<evidence type="ECO:0000259" key="12">
    <source>
        <dbReference type="PROSITE" id="PS50227"/>
    </source>
</evidence>
<evidence type="ECO:0000256" key="9">
    <source>
        <dbReference type="ARBA" id="ARBA00023180"/>
    </source>
</evidence>
<dbReference type="Gene3D" id="1.20.1070.10">
    <property type="entry name" value="Rhodopsin 7-helix transmembrane proteins"/>
    <property type="match status" value="1"/>
</dbReference>
<protein>
    <submittedName>
        <fullName evidence="15">Calcitonin gene-related peptide type 1 receptor</fullName>
    </submittedName>
</protein>
<keyword evidence="14" id="KW-1185">Reference proteome</keyword>
<dbReference type="Proteomes" id="UP000694843">
    <property type="component" value="Unplaced"/>
</dbReference>
<keyword evidence="10" id="KW-0807">Transducer</keyword>
<dbReference type="PANTHER" id="PTHR45620">
    <property type="entry name" value="PDF RECEPTOR-LIKE PROTEIN-RELATED"/>
    <property type="match status" value="1"/>
</dbReference>